<dbReference type="AlphaFoldDB" id="A0A124SMC9"/>
<sequence length="163" mass="17972">MVVDPSTILAARDVLHPPLILQVPLNGLADTGIKGFSGLPAEFAFEFASVDCVTAIMARSILYIADLGRIRLAVIARLQLIEDRADRMHNFDVPFLVPATNVISLAERTIGENGANCRAVIFDVEPVTNLLAIAIDRQRLARERIQDDQRNQLLGKMVWTIVV</sequence>
<proteinExistence type="predicted"/>
<dbReference type="Proteomes" id="UP000069001">
    <property type="component" value="Unassembled WGS sequence"/>
</dbReference>
<name>A0A124SMC9_BURCE</name>
<gene>
    <name evidence="1" type="ORF">WS90_22390</name>
</gene>
<protein>
    <submittedName>
        <fullName evidence="1">Uncharacterized protein</fullName>
    </submittedName>
</protein>
<evidence type="ECO:0000313" key="1">
    <source>
        <dbReference type="EMBL" id="KVK77358.1"/>
    </source>
</evidence>
<dbReference type="EMBL" id="LOYH01000083">
    <property type="protein sequence ID" value="KVK77358.1"/>
    <property type="molecule type" value="Genomic_DNA"/>
</dbReference>
<evidence type="ECO:0000313" key="2">
    <source>
        <dbReference type="Proteomes" id="UP000069001"/>
    </source>
</evidence>
<comment type="caution">
    <text evidence="1">The sequence shown here is derived from an EMBL/GenBank/DDBJ whole genome shotgun (WGS) entry which is preliminary data.</text>
</comment>
<reference evidence="1 2" key="1">
    <citation type="submission" date="2015-11" db="EMBL/GenBank/DDBJ databases">
        <title>Expanding the genomic diversity of Burkholderia species for the development of highly accurate diagnostics.</title>
        <authorList>
            <person name="Sahl J."/>
            <person name="Keim P."/>
            <person name="Wagner D."/>
        </authorList>
    </citation>
    <scope>NUCLEOTIDE SEQUENCE [LARGE SCALE GENOMIC DNA]</scope>
    <source>
        <strain evidence="1 2">MSMB1302</strain>
    </source>
</reference>
<organism evidence="1 2">
    <name type="scientific">Burkholderia cepacia</name>
    <name type="common">Pseudomonas cepacia</name>
    <dbReference type="NCBI Taxonomy" id="292"/>
    <lineage>
        <taxon>Bacteria</taxon>
        <taxon>Pseudomonadati</taxon>
        <taxon>Pseudomonadota</taxon>
        <taxon>Betaproteobacteria</taxon>
        <taxon>Burkholderiales</taxon>
        <taxon>Burkholderiaceae</taxon>
        <taxon>Burkholderia</taxon>
        <taxon>Burkholderia cepacia complex</taxon>
    </lineage>
</organism>
<accession>A0A124SMC9</accession>